<dbReference type="InterPro" id="IPR003439">
    <property type="entry name" value="ABC_transporter-like_ATP-bd"/>
</dbReference>
<gene>
    <name evidence="5" type="ORF">P9989_16700</name>
</gene>
<protein>
    <submittedName>
        <fullName evidence="5">ABC transporter ATP-binding protein</fullName>
    </submittedName>
</protein>
<keyword evidence="2" id="KW-0547">Nucleotide-binding</keyword>
<dbReference type="Pfam" id="PF12399">
    <property type="entry name" value="BCA_ABC_TP_C"/>
    <property type="match status" value="1"/>
</dbReference>
<dbReference type="InterPro" id="IPR032823">
    <property type="entry name" value="BCA_ABC_TP_C"/>
</dbReference>
<dbReference type="CDD" id="cd03219">
    <property type="entry name" value="ABC_Mj1267_LivG_branched"/>
    <property type="match status" value="1"/>
</dbReference>
<dbReference type="PANTHER" id="PTHR45772">
    <property type="entry name" value="CONSERVED COMPONENT OF ABC TRANSPORTER FOR NATURAL AMINO ACIDS-RELATED"/>
    <property type="match status" value="1"/>
</dbReference>
<dbReference type="InterPro" id="IPR027417">
    <property type="entry name" value="P-loop_NTPase"/>
</dbReference>
<evidence type="ECO:0000256" key="3">
    <source>
        <dbReference type="ARBA" id="ARBA00022840"/>
    </source>
</evidence>
<dbReference type="Pfam" id="PF00005">
    <property type="entry name" value="ABC_tran"/>
    <property type="match status" value="1"/>
</dbReference>
<evidence type="ECO:0000256" key="1">
    <source>
        <dbReference type="ARBA" id="ARBA00022448"/>
    </source>
</evidence>
<dbReference type="Proteomes" id="UP001221597">
    <property type="component" value="Chromosome"/>
</dbReference>
<dbReference type="InterPro" id="IPR051120">
    <property type="entry name" value="ABC_AA/LPS_Transport"/>
</dbReference>
<keyword evidence="6" id="KW-1185">Reference proteome</keyword>
<evidence type="ECO:0000313" key="6">
    <source>
        <dbReference type="Proteomes" id="UP001221597"/>
    </source>
</evidence>
<dbReference type="PANTHER" id="PTHR45772:SF7">
    <property type="entry name" value="AMINO ACID ABC TRANSPORTER ATP-BINDING PROTEIN"/>
    <property type="match status" value="1"/>
</dbReference>
<organism evidence="5 6">
    <name type="scientific">Halobacillus naozhouensis</name>
    <dbReference type="NCBI Taxonomy" id="554880"/>
    <lineage>
        <taxon>Bacteria</taxon>
        <taxon>Bacillati</taxon>
        <taxon>Bacillota</taxon>
        <taxon>Bacilli</taxon>
        <taxon>Bacillales</taxon>
        <taxon>Bacillaceae</taxon>
        <taxon>Halobacillus</taxon>
    </lineage>
</organism>
<keyword evidence="1" id="KW-0813">Transport</keyword>
<dbReference type="RefSeq" id="WP_283075998.1">
    <property type="nucleotide sequence ID" value="NZ_CP121671.1"/>
</dbReference>
<evidence type="ECO:0000259" key="4">
    <source>
        <dbReference type="PROSITE" id="PS50893"/>
    </source>
</evidence>
<evidence type="ECO:0000256" key="2">
    <source>
        <dbReference type="ARBA" id="ARBA00022741"/>
    </source>
</evidence>
<name>A0ABY8IV18_9BACI</name>
<proteinExistence type="predicted"/>
<dbReference type="GO" id="GO:0005524">
    <property type="term" value="F:ATP binding"/>
    <property type="evidence" value="ECO:0007669"/>
    <property type="project" value="UniProtKB-KW"/>
</dbReference>
<dbReference type="Gene3D" id="3.40.50.300">
    <property type="entry name" value="P-loop containing nucleotide triphosphate hydrolases"/>
    <property type="match status" value="1"/>
</dbReference>
<dbReference type="PROSITE" id="PS50893">
    <property type="entry name" value="ABC_TRANSPORTER_2"/>
    <property type="match status" value="1"/>
</dbReference>
<feature type="domain" description="ABC transporter" evidence="4">
    <location>
        <begin position="3"/>
        <end position="250"/>
    </location>
</feature>
<keyword evidence="3 5" id="KW-0067">ATP-binding</keyword>
<dbReference type="EMBL" id="CP121671">
    <property type="protein sequence ID" value="WFT73994.1"/>
    <property type="molecule type" value="Genomic_DNA"/>
</dbReference>
<dbReference type="SUPFAM" id="SSF52540">
    <property type="entry name" value="P-loop containing nucleoside triphosphate hydrolases"/>
    <property type="match status" value="1"/>
</dbReference>
<sequence>MFLETKQLTKQFGGLVAVNQVDFSIEKGKINAIIGPNGAGKSTFFNLISGTHSPSSGQVLYNDKDITKLPPNKIAELGVARTFQTTNLFEQSTVIDNVIVGHRLRTNSTLFDAILRTKRYKREEQRCRDKAMEVLEFVGLTQVADQLAGSITQEEKKRVAFALALATDPEVVFLDEPAAGINPEETEGLAELMNKMAARGITVCLIEHKMKMIMKLADHIMVLNYGEKIAEGTAEEIMSNQAVIEAYLGGDASA</sequence>
<accession>A0ABY8IV18</accession>
<dbReference type="InterPro" id="IPR003593">
    <property type="entry name" value="AAA+_ATPase"/>
</dbReference>
<reference evidence="5 6" key="1">
    <citation type="submission" date="2023-04" db="EMBL/GenBank/DDBJ databases">
        <title>Genome sequence of Halobacillus naozhouensis KACC 21980.</title>
        <authorList>
            <person name="Kim S."/>
            <person name="Heo J."/>
            <person name="Kwon S.-W."/>
        </authorList>
    </citation>
    <scope>NUCLEOTIDE SEQUENCE [LARGE SCALE GENOMIC DNA]</scope>
    <source>
        <strain evidence="5 6">KCTC 13234</strain>
    </source>
</reference>
<evidence type="ECO:0000313" key="5">
    <source>
        <dbReference type="EMBL" id="WFT73994.1"/>
    </source>
</evidence>
<dbReference type="SMART" id="SM00382">
    <property type="entry name" value="AAA"/>
    <property type="match status" value="1"/>
</dbReference>